<sequence length="169" mass="18852">MPPGPLPDALQLTFPMTTPDSAVFPTHIIAVPPTGARRRHALFAVHADWVQLHCATPPPLPPAPFIELGYRSAALPVVVCALPSPETFHALRTFLYNKDVDEVSDYLTPLNRMWATSFRLADMQAAMIHGVWRNACFLGMIEPEIYKAISEAWKEVYAVRQDFIRRGSG</sequence>
<dbReference type="EMBL" id="KN817531">
    <property type="protein sequence ID" value="KJA25553.1"/>
    <property type="molecule type" value="Genomic_DNA"/>
</dbReference>
<protein>
    <recommendedName>
        <fullName evidence="3">BTB domain-containing protein</fullName>
    </recommendedName>
</protein>
<evidence type="ECO:0000313" key="2">
    <source>
        <dbReference type="Proteomes" id="UP000054270"/>
    </source>
</evidence>
<evidence type="ECO:0000313" key="1">
    <source>
        <dbReference type="EMBL" id="KJA25553.1"/>
    </source>
</evidence>
<name>A0A0D2MNQ0_HYPSF</name>
<reference evidence="2" key="1">
    <citation type="submission" date="2014-04" db="EMBL/GenBank/DDBJ databases">
        <title>Evolutionary Origins and Diversification of the Mycorrhizal Mutualists.</title>
        <authorList>
            <consortium name="DOE Joint Genome Institute"/>
            <consortium name="Mycorrhizal Genomics Consortium"/>
            <person name="Kohler A."/>
            <person name="Kuo A."/>
            <person name="Nagy L.G."/>
            <person name="Floudas D."/>
            <person name="Copeland A."/>
            <person name="Barry K.W."/>
            <person name="Cichocki N."/>
            <person name="Veneault-Fourrey C."/>
            <person name="LaButti K."/>
            <person name="Lindquist E.A."/>
            <person name="Lipzen A."/>
            <person name="Lundell T."/>
            <person name="Morin E."/>
            <person name="Murat C."/>
            <person name="Riley R."/>
            <person name="Ohm R."/>
            <person name="Sun H."/>
            <person name="Tunlid A."/>
            <person name="Henrissat B."/>
            <person name="Grigoriev I.V."/>
            <person name="Hibbett D.S."/>
            <person name="Martin F."/>
        </authorList>
    </citation>
    <scope>NUCLEOTIDE SEQUENCE [LARGE SCALE GENOMIC DNA]</scope>
    <source>
        <strain evidence="2">FD-334 SS-4</strain>
    </source>
</reference>
<dbReference type="OrthoDB" id="2570975at2759"/>
<gene>
    <name evidence="1" type="ORF">HYPSUDRAFT_406186</name>
</gene>
<evidence type="ECO:0008006" key="3">
    <source>
        <dbReference type="Google" id="ProtNLM"/>
    </source>
</evidence>
<proteinExistence type="predicted"/>
<accession>A0A0D2MNQ0</accession>
<dbReference type="Proteomes" id="UP000054270">
    <property type="component" value="Unassembled WGS sequence"/>
</dbReference>
<organism evidence="1 2">
    <name type="scientific">Hypholoma sublateritium (strain FD-334 SS-4)</name>
    <dbReference type="NCBI Taxonomy" id="945553"/>
    <lineage>
        <taxon>Eukaryota</taxon>
        <taxon>Fungi</taxon>
        <taxon>Dikarya</taxon>
        <taxon>Basidiomycota</taxon>
        <taxon>Agaricomycotina</taxon>
        <taxon>Agaricomycetes</taxon>
        <taxon>Agaricomycetidae</taxon>
        <taxon>Agaricales</taxon>
        <taxon>Agaricineae</taxon>
        <taxon>Strophariaceae</taxon>
        <taxon>Hypholoma</taxon>
    </lineage>
</organism>
<dbReference type="AlphaFoldDB" id="A0A0D2MNQ0"/>
<keyword evidence="2" id="KW-1185">Reference proteome</keyword>